<reference evidence="1 2" key="1">
    <citation type="submission" date="2019-02" db="EMBL/GenBank/DDBJ databases">
        <authorList>
            <person name="Feng G."/>
        </authorList>
    </citation>
    <scope>NUCLEOTIDE SEQUENCE [LARGE SCALE GENOMIC DNA]</scope>
    <source>
        <strain evidence="1 2">DSM 26779</strain>
    </source>
</reference>
<gene>
    <name evidence="1" type="ORF">EWH08_10320</name>
</gene>
<evidence type="ECO:0000313" key="1">
    <source>
        <dbReference type="EMBL" id="RYM02580.1"/>
    </source>
</evidence>
<dbReference type="AlphaFoldDB" id="A0A4Q4JA08"/>
<dbReference type="EMBL" id="SEOM01000002">
    <property type="protein sequence ID" value="RYM02580.1"/>
    <property type="molecule type" value="Genomic_DNA"/>
</dbReference>
<dbReference type="RefSeq" id="WP_129965428.1">
    <property type="nucleotide sequence ID" value="NZ_JACBZE010000002.1"/>
</dbReference>
<dbReference type="Proteomes" id="UP000292734">
    <property type="component" value="Unassembled WGS sequence"/>
</dbReference>
<accession>A0A4Q4JA08</accession>
<organism evidence="1 2">
    <name type="scientific">Sphingobium indicum</name>
    <dbReference type="NCBI Taxonomy" id="332055"/>
    <lineage>
        <taxon>Bacteria</taxon>
        <taxon>Pseudomonadati</taxon>
        <taxon>Pseudomonadota</taxon>
        <taxon>Alphaproteobacteria</taxon>
        <taxon>Sphingomonadales</taxon>
        <taxon>Sphingomonadaceae</taxon>
        <taxon>Sphingobium</taxon>
    </lineage>
</organism>
<proteinExistence type="predicted"/>
<sequence>MTDNIIYLHGKPTEIAQTTRVGFREQGLCEQLLSANKLSSRRFVLDAATEGTRRQKSLMRSLKDRQAEIILDTNCAELSVPGRFSGSMKSAPWAAEGRLLEAADFTPGTNRSVIEPIARHVVKSEVAAVLSPAHFLGESNRNWRVIDLKSCEALRKALDQYGGNHIPIDYPIIASYAQFRDPTFRKALREDLRNMPIDRVWLRISGFGGSATGVGISRFIEASADFHELGIPLIADYVGGIASLAVAAMGGVSGFASGLEGKQRFDTSTWLKPSESGGGGGSKRIFIAGLDRFVSTSEMREFFDGTRTSRQLFGCSDPSCCGDIDKMLRNPEAHHAVQTSHLVKSLSDMPESLRAEQFLEKHLLERVKIAGRANKIRNMDGDIRKKIESSSKRLELAYEALSGLHYRVGAIAPPAEAKFRRGSRQNDLFQEGSS</sequence>
<comment type="caution">
    <text evidence="1">The sequence shown here is derived from an EMBL/GenBank/DDBJ whole genome shotgun (WGS) entry which is preliminary data.</text>
</comment>
<evidence type="ECO:0000313" key="2">
    <source>
        <dbReference type="Proteomes" id="UP000292734"/>
    </source>
</evidence>
<name>A0A4Q4JA08_9SPHN</name>
<protein>
    <submittedName>
        <fullName evidence="1">Uncharacterized protein</fullName>
    </submittedName>
</protein>